<sequence>MIRCWHRWLFFLALSMAERCEEDSSLLQTRSDGALQSGQRPCEAELRPCMFKLCMPNDVQTRREKKRQKGNLDPSNFELTPDIYILKNHLFRTCGSLRQCYANGVQCPGLFPRSDSSTVTFNMTSLCVHAFGL</sequence>
<feature type="signal peptide" evidence="1">
    <location>
        <begin position="1"/>
        <end position="17"/>
    </location>
</feature>
<evidence type="ECO:0000313" key="2">
    <source>
        <dbReference type="EMBL" id="CAK9079881.1"/>
    </source>
</evidence>
<proteinExistence type="predicted"/>
<reference evidence="2 3" key="1">
    <citation type="submission" date="2024-02" db="EMBL/GenBank/DDBJ databases">
        <authorList>
            <person name="Chen Y."/>
            <person name="Shah S."/>
            <person name="Dougan E. K."/>
            <person name="Thang M."/>
            <person name="Chan C."/>
        </authorList>
    </citation>
    <scope>NUCLEOTIDE SEQUENCE [LARGE SCALE GENOMIC DNA]</scope>
</reference>
<dbReference type="EMBL" id="CAXAMN010023695">
    <property type="protein sequence ID" value="CAK9079881.1"/>
    <property type="molecule type" value="Genomic_DNA"/>
</dbReference>
<comment type="caution">
    <text evidence="2">The sequence shown here is derived from an EMBL/GenBank/DDBJ whole genome shotgun (WGS) entry which is preliminary data.</text>
</comment>
<keyword evidence="1" id="KW-0732">Signal</keyword>
<evidence type="ECO:0000313" key="3">
    <source>
        <dbReference type="Proteomes" id="UP001642484"/>
    </source>
</evidence>
<evidence type="ECO:0000256" key="1">
    <source>
        <dbReference type="SAM" id="SignalP"/>
    </source>
</evidence>
<organism evidence="2 3">
    <name type="scientific">Durusdinium trenchii</name>
    <dbReference type="NCBI Taxonomy" id="1381693"/>
    <lineage>
        <taxon>Eukaryota</taxon>
        <taxon>Sar</taxon>
        <taxon>Alveolata</taxon>
        <taxon>Dinophyceae</taxon>
        <taxon>Suessiales</taxon>
        <taxon>Symbiodiniaceae</taxon>
        <taxon>Durusdinium</taxon>
    </lineage>
</organism>
<name>A0ABP0PWI4_9DINO</name>
<protein>
    <recommendedName>
        <fullName evidence="4">Secreted protein</fullName>
    </recommendedName>
</protein>
<evidence type="ECO:0008006" key="4">
    <source>
        <dbReference type="Google" id="ProtNLM"/>
    </source>
</evidence>
<keyword evidence="3" id="KW-1185">Reference proteome</keyword>
<feature type="chain" id="PRO_5046967469" description="Secreted protein" evidence="1">
    <location>
        <begin position="18"/>
        <end position="133"/>
    </location>
</feature>
<dbReference type="Proteomes" id="UP001642484">
    <property type="component" value="Unassembled WGS sequence"/>
</dbReference>
<accession>A0ABP0PWI4</accession>
<gene>
    <name evidence="2" type="ORF">CCMP2556_LOCUS39274</name>
</gene>